<reference evidence="2" key="1">
    <citation type="submission" date="2024-04" db="EMBL/GenBank/DDBJ databases">
        <authorList>
            <person name="Shaw F."/>
            <person name="Minotto A."/>
        </authorList>
    </citation>
    <scope>NUCLEOTIDE SEQUENCE [LARGE SCALE GENOMIC DNA]</scope>
</reference>
<evidence type="ECO:0000313" key="1">
    <source>
        <dbReference type="EMBL" id="CAL1698581.1"/>
    </source>
</evidence>
<organism evidence="1 2">
    <name type="scientific">Somion occarium</name>
    <dbReference type="NCBI Taxonomy" id="3059160"/>
    <lineage>
        <taxon>Eukaryota</taxon>
        <taxon>Fungi</taxon>
        <taxon>Dikarya</taxon>
        <taxon>Basidiomycota</taxon>
        <taxon>Agaricomycotina</taxon>
        <taxon>Agaricomycetes</taxon>
        <taxon>Polyporales</taxon>
        <taxon>Cerrenaceae</taxon>
        <taxon>Somion</taxon>
    </lineage>
</organism>
<proteinExistence type="predicted"/>
<protein>
    <submittedName>
        <fullName evidence="1">Uncharacterized protein</fullName>
    </submittedName>
</protein>
<accession>A0ABP1CSB3</accession>
<gene>
    <name evidence="1" type="ORF">GFSPODELE1_LOCUS2217</name>
</gene>
<sequence length="1352" mass="151608">MAAQPNVCIPMKLEAFRLNAAACNGPSRLAPISQPEYAHLRLNELLTHDVQVDVDLHNTNRGPAFSDRVTDLSTGELKRNRLGVYIRWLIPRFYRTGLSFTQSSEQDAPDLRNKRGYKSVDDAEGVVDPQSPTYRPLPTRWVIIRHLLTKEPPEANIPDFQAFVIESDRLRKMEDLGSEVDIQVDVSPFVYMDRDRDTLDYQAETFIGFKQPLEDWTESMSDRNILRVPLSVLTSTNPLFTDYQPHNTNVLSMVDNFAYEDGNGETAYLQNATANYYVMGWHPDACDDPFHLSDQQAPYPSHADRIDACFMQLFGTSAVTDEWMKTSLSPDEPTRAITHGALYGIEWDLNEKPASVPADAIAKSYDDCSPVSVGLNPIDALLAVTHTRALSIDKEKAERGSDEDAKPDPLAQDLLSLQTLVIKQQEDPDSQLQGADQLSTGFFVPAESGLRWHVSGAVTSTDDKRPTVPSAQELSDLDTVNAYQMALDLCTREMKWLQWQIWAEWWKWVSSHRRHTDEEKRAINDKVNEMVNRYTLLDIEIQGWKRRMQEIVQEYNWETITAPRYYSTRDPTMLLCGMKSGWPTDFGDLLKVRLDSQIVAVNDIYDANPDGWEIIDRSLSAISQKLPTAFCDTAKALLTEFYILRPVPADTPHLRPNPDSKLLYPLYHDQDPSVDSDSGSQPVWRDRWNGTQAWFPLFAEWEMEYFHIDADNWVLAPRKPYGPPKLTANIKDGVDVAGVTNRQTITGRSLALPQTTAMLKNTVEQLVKNKSTQPEDMDAIHAAINKLQFLTISINGLSEHLTTRLRGSHLSPTMYQPGYGPQPLVEAVSASRGVIDENAIRLMLDTTMTPFGDLPILGDANYSPFKPATHGQFRFTKLNIVDMFGQAISAIDPARGVHPDLRPYISEFYACQVDESSGSPLPRTVQPAGAGPEVGAQFAQMGPAINQDCRLNSHYVKWDDEHNAWVPVTEYDNPIWGWLVVNYVDNGLQVFLPNGTFYREIRLGGPDGTSEGIRAWLPFKAPDDDSNIPLQLRALVQKLKDANYLQEFFDVMTGALDDTMYAPNQYAGYLPAITGKPFALVNAGFSLELSHPPHVNQSTNVPGGVIPEPDLESYGFQVKFGDPDRTFDGILGYFRNKSVMDFDLDNFYTYFPGSNGTESMTVLIEPDNYPVLRPFYNSAGSGGIHDYTVKTPTQMLTEYNDQLQVFGMLVDPFTQIHAYTGILPVQVLRLPEWALEQSLKNITAFFHLGPIIMPHDAPLYDPARVLTSGSSLDNIPAPPEGTPKFPVPSVAIADWAWLQPYAESADVDSIAFNPFSLDAVSNKPELGSTPYTAVEGYLYLKKPITSLDVSPQ</sequence>
<name>A0ABP1CSB3_9APHY</name>
<keyword evidence="2" id="KW-1185">Reference proteome</keyword>
<evidence type="ECO:0000313" key="2">
    <source>
        <dbReference type="Proteomes" id="UP001497453"/>
    </source>
</evidence>
<dbReference type="EMBL" id="OZ037953">
    <property type="protein sequence ID" value="CAL1698581.1"/>
    <property type="molecule type" value="Genomic_DNA"/>
</dbReference>
<dbReference type="Proteomes" id="UP001497453">
    <property type="component" value="Chromosome 10"/>
</dbReference>